<dbReference type="PANTHER" id="PTHR30193">
    <property type="entry name" value="ABC TRANSPORTER PERMEASE PROTEIN"/>
    <property type="match status" value="1"/>
</dbReference>
<evidence type="ECO:0000256" key="4">
    <source>
        <dbReference type="ARBA" id="ARBA00022692"/>
    </source>
</evidence>
<feature type="domain" description="ABC transmembrane type-1" evidence="8">
    <location>
        <begin position="108"/>
        <end position="319"/>
    </location>
</feature>
<organism evidence="9 10">
    <name type="scientific">Bifidobacterium criceti</name>
    <dbReference type="NCBI Taxonomy" id="1960969"/>
    <lineage>
        <taxon>Bacteria</taxon>
        <taxon>Bacillati</taxon>
        <taxon>Actinomycetota</taxon>
        <taxon>Actinomycetes</taxon>
        <taxon>Bifidobacteriales</taxon>
        <taxon>Bifidobacteriaceae</taxon>
        <taxon>Bifidobacterium</taxon>
    </lineage>
</organism>
<keyword evidence="10" id="KW-1185">Reference proteome</keyword>
<keyword evidence="4 7" id="KW-0812">Transmembrane</keyword>
<dbReference type="SUPFAM" id="SSF161098">
    <property type="entry name" value="MetI-like"/>
    <property type="match status" value="1"/>
</dbReference>
<evidence type="ECO:0000313" key="9">
    <source>
        <dbReference type="EMBL" id="PAU69071.1"/>
    </source>
</evidence>
<keyword evidence="6 7" id="KW-0472">Membrane</keyword>
<comment type="similarity">
    <text evidence="7">Belongs to the binding-protein-dependent transport system permease family.</text>
</comment>
<dbReference type="AlphaFoldDB" id="A0A2A2EJ71"/>
<accession>A0A2A2EJ71</accession>
<dbReference type="EMBL" id="MVOH01000001">
    <property type="protein sequence ID" value="PAU69071.1"/>
    <property type="molecule type" value="Genomic_DNA"/>
</dbReference>
<feature type="transmembrane region" description="Helical" evidence="7">
    <location>
        <begin position="107"/>
        <end position="133"/>
    </location>
</feature>
<dbReference type="InterPro" id="IPR051393">
    <property type="entry name" value="ABC_transporter_permease"/>
</dbReference>
<feature type="transmembrane region" description="Helical" evidence="7">
    <location>
        <begin position="238"/>
        <end position="257"/>
    </location>
</feature>
<feature type="transmembrane region" description="Helical" evidence="7">
    <location>
        <begin position="192"/>
        <end position="217"/>
    </location>
</feature>
<sequence>MTSLTNADQQARAMEDVLANDIDTHHSRKPANKAPRKRTSAFSDRKVDRAYYWMAVPAAVIFAVFLYVPFIRGILYSFTNSQGYGDYDWIGIKNYIALFHDERVGHAYLFTFLIAIAITVLINVIALFLSVALNGKIACKNGFRAIYFIPYTLAVLVIGYVFKYIFMQPLPALGKALGIGWLSESLLTSERYAWIPIVFLAVWQGVAYSVLIYLAGLQTVDTQVYEAAAIDGVNAWQKFWKITFPLIGSFFTINLVLTMKNALGTFDQVVALTDGGPNSKTETVTYLIWKGGLTGGEYAYQTSNAVLFFIVLAIIAFIQLKFFGSKEKV</sequence>
<comment type="subcellular location">
    <subcellularLocation>
        <location evidence="1 7">Cell membrane</location>
        <topology evidence="1 7">Multi-pass membrane protein</topology>
    </subcellularLocation>
</comment>
<dbReference type="Gene3D" id="1.10.3720.10">
    <property type="entry name" value="MetI-like"/>
    <property type="match status" value="1"/>
</dbReference>
<evidence type="ECO:0000256" key="5">
    <source>
        <dbReference type="ARBA" id="ARBA00022989"/>
    </source>
</evidence>
<evidence type="ECO:0000313" key="10">
    <source>
        <dbReference type="Proteomes" id="UP000218399"/>
    </source>
</evidence>
<evidence type="ECO:0000256" key="6">
    <source>
        <dbReference type="ARBA" id="ARBA00023136"/>
    </source>
</evidence>
<dbReference type="RefSeq" id="WP_162287906.1">
    <property type="nucleotide sequence ID" value="NZ_MVOH01000001.1"/>
</dbReference>
<dbReference type="GO" id="GO:0055085">
    <property type="term" value="P:transmembrane transport"/>
    <property type="evidence" value="ECO:0007669"/>
    <property type="project" value="InterPro"/>
</dbReference>
<keyword evidence="2 7" id="KW-0813">Transport</keyword>
<evidence type="ECO:0000256" key="7">
    <source>
        <dbReference type="RuleBase" id="RU363032"/>
    </source>
</evidence>
<dbReference type="Proteomes" id="UP000218399">
    <property type="component" value="Unassembled WGS sequence"/>
</dbReference>
<feature type="transmembrane region" description="Helical" evidence="7">
    <location>
        <begin position="145"/>
        <end position="166"/>
    </location>
</feature>
<keyword evidence="5 7" id="KW-1133">Transmembrane helix</keyword>
<name>A0A2A2EJ71_9BIFI</name>
<evidence type="ECO:0000256" key="3">
    <source>
        <dbReference type="ARBA" id="ARBA00022475"/>
    </source>
</evidence>
<proteinExistence type="inferred from homology"/>
<dbReference type="InterPro" id="IPR035906">
    <property type="entry name" value="MetI-like_sf"/>
</dbReference>
<dbReference type="Pfam" id="PF00528">
    <property type="entry name" value="BPD_transp_1"/>
    <property type="match status" value="1"/>
</dbReference>
<evidence type="ECO:0000256" key="2">
    <source>
        <dbReference type="ARBA" id="ARBA00022448"/>
    </source>
</evidence>
<comment type="caution">
    <text evidence="9">The sequence shown here is derived from an EMBL/GenBank/DDBJ whole genome shotgun (WGS) entry which is preliminary data.</text>
</comment>
<protein>
    <submittedName>
        <fullName evidence="9">Sugar ABC transporter permease</fullName>
    </submittedName>
</protein>
<dbReference type="GO" id="GO:0005886">
    <property type="term" value="C:plasma membrane"/>
    <property type="evidence" value="ECO:0007669"/>
    <property type="project" value="UniProtKB-SubCell"/>
</dbReference>
<dbReference type="InterPro" id="IPR000515">
    <property type="entry name" value="MetI-like"/>
</dbReference>
<keyword evidence="3" id="KW-1003">Cell membrane</keyword>
<feature type="transmembrane region" description="Helical" evidence="7">
    <location>
        <begin position="305"/>
        <end position="323"/>
    </location>
</feature>
<dbReference type="PANTHER" id="PTHR30193:SF37">
    <property type="entry name" value="INNER MEMBRANE ABC TRANSPORTER PERMEASE PROTEIN YCJO"/>
    <property type="match status" value="1"/>
</dbReference>
<dbReference type="PROSITE" id="PS50928">
    <property type="entry name" value="ABC_TM1"/>
    <property type="match status" value="1"/>
</dbReference>
<gene>
    <name evidence="9" type="ORF">B1526_0052</name>
</gene>
<dbReference type="CDD" id="cd06261">
    <property type="entry name" value="TM_PBP2"/>
    <property type="match status" value="1"/>
</dbReference>
<evidence type="ECO:0000256" key="1">
    <source>
        <dbReference type="ARBA" id="ARBA00004651"/>
    </source>
</evidence>
<reference evidence="9 10" key="1">
    <citation type="journal article" date="2017" name="ISME J.">
        <title>Unveiling bifidobacterial biogeography across the mammalian branch of the tree of life.</title>
        <authorList>
            <person name="Milani C."/>
            <person name="Mangifesta M."/>
            <person name="Mancabelli L."/>
            <person name="Lugli G.A."/>
            <person name="James K."/>
            <person name="Duranti S."/>
            <person name="Turroni F."/>
            <person name="Ferrario C."/>
            <person name="Ossiprandi M.C."/>
            <person name="van Sinderen D."/>
            <person name="Ventura M."/>
        </authorList>
    </citation>
    <scope>NUCLEOTIDE SEQUENCE [LARGE SCALE GENOMIC DNA]</scope>
    <source>
        <strain evidence="10">Ham19E</strain>
    </source>
</reference>
<feature type="transmembrane region" description="Helical" evidence="7">
    <location>
        <begin position="50"/>
        <end position="71"/>
    </location>
</feature>
<evidence type="ECO:0000259" key="8">
    <source>
        <dbReference type="PROSITE" id="PS50928"/>
    </source>
</evidence>